<dbReference type="InterPro" id="IPR002347">
    <property type="entry name" value="SDR_fam"/>
</dbReference>
<dbReference type="SMART" id="SM00822">
    <property type="entry name" value="PKS_KR"/>
    <property type="match status" value="1"/>
</dbReference>
<sequence>MSRPTALVTGGTAGLGLAFAEALASRGHDLVLVARDGTRLASVAAELSARHGVAVDVLVADLSDRDQLRVVEERVADRTRPVDLLVNNAGSGLRHGFLDNDVEAEQALLDVLVTAVLRLSHAALGAMVERGGGRVVNVSSVAGWLPRGTYSAAKAYVTSLSVWADLTYRDRGVRTMALCPGFVRTEFHQRMGVGRDAVPSLLWLDADAVVAEALRDLDRGRSVSVPDARYKVLATAARVVPARLQARLQQLGR</sequence>
<evidence type="ECO:0000256" key="1">
    <source>
        <dbReference type="ARBA" id="ARBA00006484"/>
    </source>
</evidence>
<evidence type="ECO:0000256" key="3">
    <source>
        <dbReference type="RuleBase" id="RU000363"/>
    </source>
</evidence>
<dbReference type="PRINTS" id="PR00080">
    <property type="entry name" value="SDRFAMILY"/>
</dbReference>
<dbReference type="EMBL" id="CADCUH010000193">
    <property type="protein sequence ID" value="CAA9365876.1"/>
    <property type="molecule type" value="Genomic_DNA"/>
</dbReference>
<dbReference type="InterPro" id="IPR057326">
    <property type="entry name" value="KR_dom"/>
</dbReference>
<evidence type="ECO:0000256" key="2">
    <source>
        <dbReference type="ARBA" id="ARBA00023002"/>
    </source>
</evidence>
<name>A0A6J4MSX7_9ACTN</name>
<comment type="similarity">
    <text evidence="1 3">Belongs to the short-chain dehydrogenases/reductases (SDR) family.</text>
</comment>
<feature type="domain" description="Ketoreductase" evidence="4">
    <location>
        <begin position="4"/>
        <end position="186"/>
    </location>
</feature>
<evidence type="ECO:0000259" key="4">
    <source>
        <dbReference type="SMART" id="SM00822"/>
    </source>
</evidence>
<accession>A0A6J4MSX7</accession>
<dbReference type="Gene3D" id="3.40.50.720">
    <property type="entry name" value="NAD(P)-binding Rossmann-like Domain"/>
    <property type="match status" value="1"/>
</dbReference>
<dbReference type="InterPro" id="IPR051019">
    <property type="entry name" value="VLCFA-Steroid_DH"/>
</dbReference>
<organism evidence="5">
    <name type="scientific">uncultured Nocardioidaceae bacterium</name>
    <dbReference type="NCBI Taxonomy" id="253824"/>
    <lineage>
        <taxon>Bacteria</taxon>
        <taxon>Bacillati</taxon>
        <taxon>Actinomycetota</taxon>
        <taxon>Actinomycetes</taxon>
        <taxon>Propionibacteriales</taxon>
        <taxon>Nocardioidaceae</taxon>
        <taxon>environmental samples</taxon>
    </lineage>
</organism>
<dbReference type="AlphaFoldDB" id="A0A6J4MSX7"/>
<dbReference type="CDD" id="cd05233">
    <property type="entry name" value="SDR_c"/>
    <property type="match status" value="1"/>
</dbReference>
<keyword evidence="2" id="KW-0560">Oxidoreductase</keyword>
<dbReference type="PRINTS" id="PR00081">
    <property type="entry name" value="GDHRDH"/>
</dbReference>
<dbReference type="PIRSF" id="PIRSF000126">
    <property type="entry name" value="11-beta-HSD1"/>
    <property type="match status" value="1"/>
</dbReference>
<dbReference type="PANTHER" id="PTHR43899">
    <property type="entry name" value="RH59310P"/>
    <property type="match status" value="1"/>
</dbReference>
<dbReference type="PANTHER" id="PTHR43899:SF13">
    <property type="entry name" value="RH59310P"/>
    <property type="match status" value="1"/>
</dbReference>
<proteinExistence type="inferred from homology"/>
<dbReference type="GO" id="GO:0016491">
    <property type="term" value="F:oxidoreductase activity"/>
    <property type="evidence" value="ECO:0007669"/>
    <property type="project" value="UniProtKB-KW"/>
</dbReference>
<reference evidence="5" key="1">
    <citation type="submission" date="2020-02" db="EMBL/GenBank/DDBJ databases">
        <authorList>
            <person name="Meier V. D."/>
        </authorList>
    </citation>
    <scope>NUCLEOTIDE SEQUENCE</scope>
    <source>
        <strain evidence="5">AVDCRST_MAG36</strain>
    </source>
</reference>
<dbReference type="InterPro" id="IPR036291">
    <property type="entry name" value="NAD(P)-bd_dom_sf"/>
</dbReference>
<protein>
    <recommendedName>
        <fullName evidence="4">Ketoreductase domain-containing protein</fullName>
    </recommendedName>
</protein>
<dbReference type="Pfam" id="PF00106">
    <property type="entry name" value="adh_short"/>
    <property type="match status" value="1"/>
</dbReference>
<gene>
    <name evidence="5" type="ORF">AVDCRST_MAG36-3077</name>
</gene>
<evidence type="ECO:0000313" key="5">
    <source>
        <dbReference type="EMBL" id="CAA9365876.1"/>
    </source>
</evidence>
<dbReference type="SUPFAM" id="SSF51735">
    <property type="entry name" value="NAD(P)-binding Rossmann-fold domains"/>
    <property type="match status" value="1"/>
</dbReference>